<dbReference type="PANTHER" id="PTHR30096">
    <property type="entry name" value="4,5-DOPA DIOXYGENASE EXTRADIOL-LIKE PROTEIN"/>
    <property type="match status" value="1"/>
</dbReference>
<dbReference type="EMBL" id="CAADJE010000023">
    <property type="protein sequence ID" value="VFS65938.1"/>
    <property type="molecule type" value="Genomic_DNA"/>
</dbReference>
<dbReference type="EC" id="1.13.11.15" evidence="3"/>
<dbReference type="GO" id="GO:0008687">
    <property type="term" value="F:3,4-dihydroxyphenylacetate 2,3-dioxygenase activity"/>
    <property type="evidence" value="ECO:0007669"/>
    <property type="project" value="UniProtKB-EC"/>
</dbReference>
<evidence type="ECO:0000256" key="1">
    <source>
        <dbReference type="ARBA" id="ARBA00023002"/>
    </source>
</evidence>
<reference evidence="3 4" key="1">
    <citation type="submission" date="2019-03" db="EMBL/GenBank/DDBJ databases">
        <authorList>
            <consortium name="Pathogen Informatics"/>
        </authorList>
    </citation>
    <scope>NUCLEOTIDE SEQUENCE [LARGE SCALE GENOMIC DNA]</scope>
    <source>
        <strain evidence="3 4">NCTC12998</strain>
    </source>
</reference>
<organism evidence="3 4">
    <name type="scientific">Raoultella planticola</name>
    <name type="common">Klebsiella planticola</name>
    <dbReference type="NCBI Taxonomy" id="575"/>
    <lineage>
        <taxon>Bacteria</taxon>
        <taxon>Pseudomonadati</taxon>
        <taxon>Pseudomonadota</taxon>
        <taxon>Gammaproteobacteria</taxon>
        <taxon>Enterobacterales</taxon>
        <taxon>Enterobacteriaceae</taxon>
        <taxon>Klebsiella/Raoultella group</taxon>
        <taxon>Raoultella</taxon>
    </lineage>
</organism>
<evidence type="ECO:0000313" key="3">
    <source>
        <dbReference type="EMBL" id="VFS65938.1"/>
    </source>
</evidence>
<feature type="domain" description="Extradiol ring-cleavage dioxygenase class III enzyme subunit B" evidence="2">
    <location>
        <begin position="7"/>
        <end position="163"/>
    </location>
</feature>
<dbReference type="Pfam" id="PF02900">
    <property type="entry name" value="LigB"/>
    <property type="match status" value="1"/>
</dbReference>
<evidence type="ECO:0000259" key="2">
    <source>
        <dbReference type="Pfam" id="PF02900"/>
    </source>
</evidence>
<keyword evidence="3" id="KW-0223">Dioxygenase</keyword>
<protein>
    <submittedName>
        <fullName evidence="3">3,4-dihydroxyphenylacetate 2,3-dioxygenase</fullName>
        <ecNumber evidence="3">1.13.11.15</ecNumber>
    </submittedName>
</protein>
<evidence type="ECO:0000313" key="4">
    <source>
        <dbReference type="Proteomes" id="UP000345637"/>
    </source>
</evidence>
<dbReference type="Proteomes" id="UP000345637">
    <property type="component" value="Unassembled WGS sequence"/>
</dbReference>
<gene>
    <name evidence="3" type="primary">hpcB_2</name>
    <name evidence="3" type="ORF">NCTC12998_02882</name>
</gene>
<dbReference type="PANTHER" id="PTHR30096:SF9">
    <property type="entry name" value="4-HYDROXYPHENYLACETATE CATABOLISM PROTEIN"/>
    <property type="match status" value="1"/>
</dbReference>
<sequence length="168" mass="18884">MGKLALAAKITHVPSMYLSELPGKNHGCRQAAIDGHKEIGKRCREMGVDTIIVFDTHWLVNSAYHINCADHFKGVYTSNELPHFIRDMTYDYDGNPELGQLIADEAVKLAVRAKAHNIPSLKLEYGTLVPMRYMNSDKHFKVVSISAFCTVHDFADSRKLGRSHRQGD</sequence>
<name>A0A485B361_RAOPL</name>
<keyword evidence="1 3" id="KW-0560">Oxidoreductase</keyword>
<dbReference type="GO" id="GO:0008198">
    <property type="term" value="F:ferrous iron binding"/>
    <property type="evidence" value="ECO:0007669"/>
    <property type="project" value="InterPro"/>
</dbReference>
<accession>A0A485B361</accession>
<proteinExistence type="predicted"/>
<dbReference type="Gene3D" id="3.40.830.10">
    <property type="entry name" value="LigB-like"/>
    <property type="match status" value="1"/>
</dbReference>
<dbReference type="SUPFAM" id="SSF53213">
    <property type="entry name" value="LigB-like"/>
    <property type="match status" value="1"/>
</dbReference>
<dbReference type="InterPro" id="IPR004183">
    <property type="entry name" value="Xdiol_dOase_suB"/>
</dbReference>
<dbReference type="AlphaFoldDB" id="A0A485B361"/>